<dbReference type="CDD" id="cd01889">
    <property type="entry name" value="SelB_euk"/>
    <property type="match status" value="1"/>
</dbReference>
<keyword evidence="2" id="KW-0648">Protein biosynthesis</keyword>
<proteinExistence type="predicted"/>
<dbReference type="Gene3D" id="2.40.30.10">
    <property type="entry name" value="Translation factors"/>
    <property type="match status" value="2"/>
</dbReference>
<organism evidence="2 3">
    <name type="scientific">Fasciola gigantica</name>
    <name type="common">Giant liver fluke</name>
    <dbReference type="NCBI Taxonomy" id="46835"/>
    <lineage>
        <taxon>Eukaryota</taxon>
        <taxon>Metazoa</taxon>
        <taxon>Spiralia</taxon>
        <taxon>Lophotrochozoa</taxon>
        <taxon>Platyhelminthes</taxon>
        <taxon>Trematoda</taxon>
        <taxon>Digenea</taxon>
        <taxon>Plagiorchiida</taxon>
        <taxon>Echinostomata</taxon>
        <taxon>Echinostomatoidea</taxon>
        <taxon>Fasciolidae</taxon>
        <taxon>Fasciola</taxon>
    </lineage>
</organism>
<gene>
    <name evidence="2" type="ORF">FGIG_02346</name>
</gene>
<dbReference type="InterPro" id="IPR027417">
    <property type="entry name" value="P-loop_NTPase"/>
</dbReference>
<dbReference type="GO" id="GO:0003924">
    <property type="term" value="F:GTPase activity"/>
    <property type="evidence" value="ECO:0007669"/>
    <property type="project" value="InterPro"/>
</dbReference>
<dbReference type="AlphaFoldDB" id="A0A504YNG1"/>
<accession>A0A504YNG1</accession>
<keyword evidence="3" id="KW-1185">Reference proteome</keyword>
<dbReference type="InterPro" id="IPR049393">
    <property type="entry name" value="eEFSec_III"/>
</dbReference>
<dbReference type="GO" id="GO:0001514">
    <property type="term" value="P:selenocysteine incorporation"/>
    <property type="evidence" value="ECO:0007669"/>
    <property type="project" value="TreeGrafter"/>
</dbReference>
<sequence length="580" mass="63989">MSRVLNLNVGILGHVDSGKTSVAKLLSTIASTSAFDKNPQSKKRGITLDLGFSSFVVNGSLPHNENYDKIQFTLVDCPGHSSLIRTVLCGSQIIDVMLLVVDVTKGFQTQTAECLVIGAITCEQMVVVLNKCDLLPENTREQQIEKMKRRVSKTLEATIFSGAPITAISAAPGGIQMEFDQMNKQEASRSDIEALIQLLLNAVTDPTEKRKKVAGKNFLFAVDHCFSVTGQGTVMTGTVIAGTTRVGEMIELPRQKIQKKIKSIQMFRQPVNSVGPGDRVGICVPQLDPNLLERGIVGAANTGSLILCHACILGEVKKIPYFKAAISSKARFHVFVGQETALATITFFVTCPSTDSGNSVPRGALDLEGRLSYQYLEELPGETDPAERQVWVLLEFERTLVCPEDGLVIGARLDSTASNVCRLAFHGRIVLRMPEENYRLTTLPKILVFRPKRRQGQVERIQDPRTCIVRGLFKRETNWDIFVGLRAQLLIEPNYAATGDSGTGTRTYNGRIDSSFGQSGKCRLVLNDDLPEEVVQQFLRKGAKKTTEAINVVLGQDRVKIDVVLEFKRHVFDVKRRILQ</sequence>
<dbReference type="InterPro" id="IPR050055">
    <property type="entry name" value="EF-Tu_GTPase"/>
</dbReference>
<evidence type="ECO:0000313" key="3">
    <source>
        <dbReference type="Proteomes" id="UP000316759"/>
    </source>
</evidence>
<dbReference type="CDD" id="cd04094">
    <property type="entry name" value="eSelB_III"/>
    <property type="match status" value="1"/>
</dbReference>
<dbReference type="CDD" id="cd03696">
    <property type="entry name" value="SelB_II"/>
    <property type="match status" value="1"/>
</dbReference>
<name>A0A504YNG1_FASGI</name>
<dbReference type="PANTHER" id="PTHR43721:SF11">
    <property type="entry name" value="SELENOCYSTEINE-SPECIFIC ELONGATION FACTOR"/>
    <property type="match status" value="1"/>
</dbReference>
<evidence type="ECO:0000313" key="2">
    <source>
        <dbReference type="EMBL" id="TPP59340.1"/>
    </source>
</evidence>
<dbReference type="GO" id="GO:0005525">
    <property type="term" value="F:GTP binding"/>
    <property type="evidence" value="ECO:0007669"/>
    <property type="project" value="InterPro"/>
</dbReference>
<dbReference type="Pfam" id="PF00009">
    <property type="entry name" value="GTP_EFTU"/>
    <property type="match status" value="1"/>
</dbReference>
<dbReference type="FunFam" id="2.40.30.10:FF:000052">
    <property type="entry name" value="Selenocysteine-specific elongation factor EF-Sec"/>
    <property type="match status" value="1"/>
</dbReference>
<dbReference type="Pfam" id="PF03144">
    <property type="entry name" value="GTP_EFTU_D2"/>
    <property type="match status" value="1"/>
</dbReference>
<dbReference type="SUPFAM" id="SSF52540">
    <property type="entry name" value="P-loop containing nucleoside triphosphate hydrolases"/>
    <property type="match status" value="1"/>
</dbReference>
<dbReference type="InterPro" id="IPR004161">
    <property type="entry name" value="EFTu-like_2"/>
</dbReference>
<evidence type="ECO:0000259" key="1">
    <source>
        <dbReference type="PROSITE" id="PS51722"/>
    </source>
</evidence>
<dbReference type="Proteomes" id="UP000316759">
    <property type="component" value="Unassembled WGS sequence"/>
</dbReference>
<dbReference type="STRING" id="46835.A0A504YNG1"/>
<dbReference type="PRINTS" id="PR00315">
    <property type="entry name" value="ELONGATNFCT"/>
</dbReference>
<dbReference type="PANTHER" id="PTHR43721">
    <property type="entry name" value="ELONGATION FACTOR TU-RELATED"/>
    <property type="match status" value="1"/>
</dbReference>
<dbReference type="PROSITE" id="PS51722">
    <property type="entry name" value="G_TR_2"/>
    <property type="match status" value="1"/>
</dbReference>
<dbReference type="InterPro" id="IPR000795">
    <property type="entry name" value="T_Tr_GTP-bd_dom"/>
</dbReference>
<dbReference type="InterPro" id="IPR009000">
    <property type="entry name" value="Transl_B-barrel_sf"/>
</dbReference>
<dbReference type="InterPro" id="IPR049394">
    <property type="entry name" value="eEFSec_C"/>
</dbReference>
<protein>
    <submittedName>
        <fullName evidence="2">Selenocysteine-specific elongation factor</fullName>
    </submittedName>
</protein>
<feature type="domain" description="Tr-type G" evidence="1">
    <location>
        <begin position="4"/>
        <end position="207"/>
    </location>
</feature>
<dbReference type="OrthoDB" id="2067at2759"/>
<dbReference type="Gene3D" id="3.40.50.300">
    <property type="entry name" value="P-loop containing nucleotide triphosphate hydrolases"/>
    <property type="match status" value="1"/>
</dbReference>
<comment type="caution">
    <text evidence="2">The sequence shown here is derived from an EMBL/GenBank/DDBJ whole genome shotgun (WGS) entry which is preliminary data.</text>
</comment>
<reference evidence="2 3" key="1">
    <citation type="submission" date="2019-04" db="EMBL/GenBank/DDBJ databases">
        <title>Annotation for the trematode Fasciola gigantica.</title>
        <authorList>
            <person name="Choi Y.-J."/>
        </authorList>
    </citation>
    <scope>NUCLEOTIDE SEQUENCE [LARGE SCALE GENOMIC DNA]</scope>
    <source>
        <strain evidence="2">Uganda_cow_1</strain>
    </source>
</reference>
<dbReference type="SUPFAM" id="SSF50447">
    <property type="entry name" value="Translation proteins"/>
    <property type="match status" value="1"/>
</dbReference>
<keyword evidence="2" id="KW-0251">Elongation factor</keyword>
<dbReference type="GO" id="GO:0003746">
    <property type="term" value="F:translation elongation factor activity"/>
    <property type="evidence" value="ECO:0007669"/>
    <property type="project" value="UniProtKB-KW"/>
</dbReference>
<dbReference type="EMBL" id="SUNJ01010845">
    <property type="protein sequence ID" value="TPP59340.1"/>
    <property type="molecule type" value="Genomic_DNA"/>
</dbReference>
<dbReference type="Pfam" id="PF21131">
    <property type="entry name" value="eEFSec_4th"/>
    <property type="match status" value="1"/>
</dbReference>
<dbReference type="Pfam" id="PF21208">
    <property type="entry name" value="euk_SelB_III"/>
    <property type="match status" value="1"/>
</dbReference>